<keyword evidence="1" id="KW-0812">Transmembrane</keyword>
<sequence>MALSHFCYCLLPFLINWSIRGGSPRWTKRRSRGLFVSDLPVVSSLQVAFSPATSREGSLAFTVFWFSGTVLDEPPFGCHRTSCAVDFVPFFHPSLEQSFHLTISSFPSLEKTESNTTLWFALPQFSGTRSQSSMRLYPSLFSVSSIYSYRKVVLSYLAWILLNGRPVSPRRSFSGDFFYGIVKRPRFNTSFSKQVVCSGLLCIHDWVWPIRDTQPASPNLRLPRPKFLKEDELQIITVLGVWVIFEISGWSTKFSSRCIMPYFFSGMILSVGSPGLVSISPSSFWKKCLLPQFLLLTKGDVFSVLLSRYSFGFLTGLPSCVAGQKMQSRLLRFFSLFDAFKLGLESAVIFF</sequence>
<accession>A0A8X7VAR8</accession>
<feature type="chain" id="PRO_5036454639" evidence="2">
    <location>
        <begin position="22"/>
        <end position="351"/>
    </location>
</feature>
<evidence type="ECO:0000313" key="3">
    <source>
        <dbReference type="EMBL" id="KAG2307856.1"/>
    </source>
</evidence>
<name>A0A8X7VAR8_BRACI</name>
<evidence type="ECO:0000313" key="4">
    <source>
        <dbReference type="Proteomes" id="UP000886595"/>
    </source>
</evidence>
<comment type="caution">
    <text evidence="3">The sequence shown here is derived from an EMBL/GenBank/DDBJ whole genome shotgun (WGS) entry which is preliminary data.</text>
</comment>
<reference evidence="3 4" key="1">
    <citation type="submission" date="2020-02" db="EMBL/GenBank/DDBJ databases">
        <authorList>
            <person name="Ma Q."/>
            <person name="Huang Y."/>
            <person name="Song X."/>
            <person name="Pei D."/>
        </authorList>
    </citation>
    <scope>NUCLEOTIDE SEQUENCE [LARGE SCALE GENOMIC DNA]</scope>
    <source>
        <strain evidence="3">Sxm20200214</strain>
        <tissue evidence="3">Leaf</tissue>
    </source>
</reference>
<dbReference type="Proteomes" id="UP000886595">
    <property type="component" value="Unassembled WGS sequence"/>
</dbReference>
<feature type="signal peptide" evidence="2">
    <location>
        <begin position="1"/>
        <end position="21"/>
    </location>
</feature>
<feature type="transmembrane region" description="Helical" evidence="1">
    <location>
        <begin position="301"/>
        <end position="322"/>
    </location>
</feature>
<feature type="transmembrane region" description="Helical" evidence="1">
    <location>
        <begin position="262"/>
        <end position="281"/>
    </location>
</feature>
<dbReference type="EMBL" id="JAAMPC010000006">
    <property type="protein sequence ID" value="KAG2307856.1"/>
    <property type="molecule type" value="Genomic_DNA"/>
</dbReference>
<keyword evidence="2" id="KW-0732">Signal</keyword>
<feature type="transmembrane region" description="Helical" evidence="1">
    <location>
        <begin position="233"/>
        <end position="250"/>
    </location>
</feature>
<keyword evidence="1" id="KW-1133">Transmembrane helix</keyword>
<evidence type="ECO:0000256" key="2">
    <source>
        <dbReference type="SAM" id="SignalP"/>
    </source>
</evidence>
<proteinExistence type="predicted"/>
<dbReference type="AlphaFoldDB" id="A0A8X7VAR8"/>
<keyword evidence="4" id="KW-1185">Reference proteome</keyword>
<organism evidence="3 4">
    <name type="scientific">Brassica carinata</name>
    <name type="common">Ethiopian mustard</name>
    <name type="synonym">Abyssinian cabbage</name>
    <dbReference type="NCBI Taxonomy" id="52824"/>
    <lineage>
        <taxon>Eukaryota</taxon>
        <taxon>Viridiplantae</taxon>
        <taxon>Streptophyta</taxon>
        <taxon>Embryophyta</taxon>
        <taxon>Tracheophyta</taxon>
        <taxon>Spermatophyta</taxon>
        <taxon>Magnoliopsida</taxon>
        <taxon>eudicotyledons</taxon>
        <taxon>Gunneridae</taxon>
        <taxon>Pentapetalae</taxon>
        <taxon>rosids</taxon>
        <taxon>malvids</taxon>
        <taxon>Brassicales</taxon>
        <taxon>Brassicaceae</taxon>
        <taxon>Brassiceae</taxon>
        <taxon>Brassica</taxon>
    </lineage>
</organism>
<protein>
    <submittedName>
        <fullName evidence="3">Uncharacterized protein</fullName>
    </submittedName>
</protein>
<gene>
    <name evidence="3" type="ORF">Bca52824_027604</name>
</gene>
<evidence type="ECO:0000256" key="1">
    <source>
        <dbReference type="SAM" id="Phobius"/>
    </source>
</evidence>
<keyword evidence="1" id="KW-0472">Membrane</keyword>